<gene>
    <name evidence="1" type="ORF">T310_4669</name>
</gene>
<evidence type="ECO:0000313" key="1">
    <source>
        <dbReference type="EMBL" id="KKA21293.1"/>
    </source>
</evidence>
<dbReference type="Proteomes" id="UP000053958">
    <property type="component" value="Unassembled WGS sequence"/>
</dbReference>
<comment type="caution">
    <text evidence="1">The sequence shown here is derived from an EMBL/GenBank/DDBJ whole genome shotgun (WGS) entry which is preliminary data.</text>
</comment>
<keyword evidence="2" id="KW-1185">Reference proteome</keyword>
<sequence>MSRMRQMKSRKETRSGESGRGCWFWCGFSAHTAWPGGISRTAAVPRLGTGPAAIPVAELNLLDFEGVLVGHQWAVEVCGAARVVRRGGSNAPGAARALCGSAIQTSGCRLPRRAAHPLQRPLPAAAGHVTVRYGTAPYAHSVAAAASDSGACPAAGGSRCNRASPYLLGLAALAAAAPSCAAARSALSFFYYRRLPPSPSHPVLPIQLSHTNQVLRASV</sequence>
<name>A0A0F4YUJ6_RASE3</name>
<protein>
    <submittedName>
        <fullName evidence="1">Uncharacterized protein</fullName>
    </submittedName>
</protein>
<accession>A0A0F4YUJ6</accession>
<dbReference type="GeneID" id="25317016"/>
<organism evidence="1 2">
    <name type="scientific">Rasamsonia emersonii (strain ATCC 16479 / CBS 393.64 / IMI 116815)</name>
    <dbReference type="NCBI Taxonomy" id="1408163"/>
    <lineage>
        <taxon>Eukaryota</taxon>
        <taxon>Fungi</taxon>
        <taxon>Dikarya</taxon>
        <taxon>Ascomycota</taxon>
        <taxon>Pezizomycotina</taxon>
        <taxon>Eurotiomycetes</taxon>
        <taxon>Eurotiomycetidae</taxon>
        <taxon>Eurotiales</taxon>
        <taxon>Trichocomaceae</taxon>
        <taxon>Rasamsonia</taxon>
    </lineage>
</organism>
<dbReference type="AlphaFoldDB" id="A0A0F4YUJ6"/>
<dbReference type="EMBL" id="LASV01000191">
    <property type="protein sequence ID" value="KKA21293.1"/>
    <property type="molecule type" value="Genomic_DNA"/>
</dbReference>
<reference evidence="1 2" key="1">
    <citation type="submission" date="2015-04" db="EMBL/GenBank/DDBJ databases">
        <authorList>
            <person name="Heijne W.H."/>
            <person name="Fedorova N.D."/>
            <person name="Nierman W.C."/>
            <person name="Vollebregt A.W."/>
            <person name="Zhao Z."/>
            <person name="Wu L."/>
            <person name="Kumar M."/>
            <person name="Stam H."/>
            <person name="van den Berg M.A."/>
            <person name="Pel H.J."/>
        </authorList>
    </citation>
    <scope>NUCLEOTIDE SEQUENCE [LARGE SCALE GENOMIC DNA]</scope>
    <source>
        <strain evidence="1 2">CBS 393.64</strain>
    </source>
</reference>
<evidence type="ECO:0000313" key="2">
    <source>
        <dbReference type="Proteomes" id="UP000053958"/>
    </source>
</evidence>
<proteinExistence type="predicted"/>
<dbReference type="RefSeq" id="XP_013327905.1">
    <property type="nucleotide sequence ID" value="XM_013472451.1"/>
</dbReference>